<organism evidence="1 2">
    <name type="scientific">Alteromonas salexigens</name>
    <dbReference type="NCBI Taxonomy" id="2982530"/>
    <lineage>
        <taxon>Bacteria</taxon>
        <taxon>Pseudomonadati</taxon>
        <taxon>Pseudomonadota</taxon>
        <taxon>Gammaproteobacteria</taxon>
        <taxon>Alteromonadales</taxon>
        <taxon>Alteromonadaceae</taxon>
        <taxon>Alteromonas/Salinimonas group</taxon>
        <taxon>Alteromonas</taxon>
    </lineage>
</organism>
<evidence type="ECO:0000313" key="1">
    <source>
        <dbReference type="EMBL" id="MCU7554659.1"/>
    </source>
</evidence>
<evidence type="ECO:0000313" key="2">
    <source>
        <dbReference type="Proteomes" id="UP001209257"/>
    </source>
</evidence>
<dbReference type="EMBL" id="JAOTJC010000007">
    <property type="protein sequence ID" value="MCU7554659.1"/>
    <property type="molecule type" value="Genomic_DNA"/>
</dbReference>
<comment type="caution">
    <text evidence="1">The sequence shown here is derived from an EMBL/GenBank/DDBJ whole genome shotgun (WGS) entry which is preliminary data.</text>
</comment>
<reference evidence="2" key="1">
    <citation type="submission" date="2023-07" db="EMBL/GenBank/DDBJ databases">
        <title>Study on multiphase classification of strain Alteromonas salexigens isolated from the Yellow Sea.</title>
        <authorList>
            <person name="Sun L."/>
        </authorList>
    </citation>
    <scope>NUCLEOTIDE SEQUENCE [LARGE SCALE GENOMIC DNA]</scope>
    <source>
        <strain evidence="2">ASW11-19</strain>
    </source>
</reference>
<protein>
    <submittedName>
        <fullName evidence="1">NERD domain-containing protein</fullName>
    </submittedName>
</protein>
<proteinExistence type="predicted"/>
<accession>A0ABT2VN34</accession>
<gene>
    <name evidence="1" type="ORF">OCL06_08610</name>
</gene>
<keyword evidence="2" id="KW-1185">Reference proteome</keyword>
<sequence length="396" mass="44419">MHIPSERVSAEMRSEQASLWIVPANEGTEIAVLLKAPTPSLKAIISGCKIDILIGLKETVLCSGVHIYDVPDSPLLISGVQRHQEEHTALSRLLTERSSTFFLFNEMDICVGWSSFSIDSKSSQDFESLIIDIDRLYTGPFDKKASQILDCFCFTLDKSVTYKNTTAIPVESAEPEFEQWHSTNNTFIRSNESQSIKLSDEDEGEIFERLIWASLVSVFPFALYKSPIVEIGEGQRELTDILAFHEYGSLLIEAKDMSILGAGFDRTLERRGKGVQKQVKKAIKQLVGSSKALSRGEKVFDTQGNEIKPERAQPAHCIVLVTELDHSGDWSDVYIEKIKAAKETKNFFHVLDLQEFIMILKGSSGRPEVVEYHLIERFKLFTSNGSINIRSPHAPS</sequence>
<dbReference type="Proteomes" id="UP001209257">
    <property type="component" value="Unassembled WGS sequence"/>
</dbReference>
<name>A0ABT2VN34_9ALTE</name>
<dbReference type="RefSeq" id="WP_262993494.1">
    <property type="nucleotide sequence ID" value="NZ_JAOTJC010000007.1"/>
</dbReference>